<keyword evidence="5 6" id="KW-0067">ATP-binding</keyword>
<dbReference type="InterPro" id="IPR000719">
    <property type="entry name" value="Prot_kinase_dom"/>
</dbReference>
<dbReference type="PROSITE" id="PS50011">
    <property type="entry name" value="PROTEIN_KINASE_DOM"/>
    <property type="match status" value="1"/>
</dbReference>
<dbReference type="Gene3D" id="3.30.200.20">
    <property type="entry name" value="Phosphorylase Kinase, domain 1"/>
    <property type="match status" value="1"/>
</dbReference>
<accession>A0A8K0JKM3</accession>
<keyword evidence="10" id="KW-1185">Reference proteome</keyword>
<name>A0A8K0JKM3_9TREE</name>
<comment type="similarity">
    <text evidence="7">Belongs to the protein kinase superfamily.</text>
</comment>
<gene>
    <name evidence="9" type="ORF">FFLO_03807</name>
</gene>
<feature type="domain" description="Protein kinase" evidence="8">
    <location>
        <begin position="173"/>
        <end position="494"/>
    </location>
</feature>
<evidence type="ECO:0000256" key="2">
    <source>
        <dbReference type="ARBA" id="ARBA00022679"/>
    </source>
</evidence>
<protein>
    <recommendedName>
        <fullName evidence="8">Protein kinase domain-containing protein</fullName>
    </recommendedName>
</protein>
<comment type="caution">
    <text evidence="9">The sequence shown here is derived from an EMBL/GenBank/DDBJ whole genome shotgun (WGS) entry which is preliminary data.</text>
</comment>
<dbReference type="PANTHER" id="PTHR45646:SF11">
    <property type="entry name" value="SERINE_THREONINE-PROTEIN KINASE DOA"/>
    <property type="match status" value="1"/>
</dbReference>
<dbReference type="InterPro" id="IPR051175">
    <property type="entry name" value="CLK_kinases"/>
</dbReference>
<dbReference type="Proteomes" id="UP000812966">
    <property type="component" value="Unassembled WGS sequence"/>
</dbReference>
<keyword evidence="2" id="KW-0808">Transferase</keyword>
<evidence type="ECO:0000256" key="7">
    <source>
        <dbReference type="RuleBase" id="RU000304"/>
    </source>
</evidence>
<dbReference type="AlphaFoldDB" id="A0A8K0JKM3"/>
<dbReference type="SMART" id="SM00220">
    <property type="entry name" value="S_TKc"/>
    <property type="match status" value="1"/>
</dbReference>
<dbReference type="Gene3D" id="1.10.510.10">
    <property type="entry name" value="Transferase(Phosphotransferase) domain 1"/>
    <property type="match status" value="1"/>
</dbReference>
<evidence type="ECO:0000256" key="6">
    <source>
        <dbReference type="PROSITE-ProRule" id="PRU10141"/>
    </source>
</evidence>
<organism evidence="9 10">
    <name type="scientific">Filobasidium floriforme</name>
    <dbReference type="NCBI Taxonomy" id="5210"/>
    <lineage>
        <taxon>Eukaryota</taxon>
        <taxon>Fungi</taxon>
        <taxon>Dikarya</taxon>
        <taxon>Basidiomycota</taxon>
        <taxon>Agaricomycotina</taxon>
        <taxon>Tremellomycetes</taxon>
        <taxon>Filobasidiales</taxon>
        <taxon>Filobasidiaceae</taxon>
        <taxon>Filobasidium</taxon>
    </lineage>
</organism>
<evidence type="ECO:0000256" key="4">
    <source>
        <dbReference type="ARBA" id="ARBA00022777"/>
    </source>
</evidence>
<keyword evidence="1 7" id="KW-0723">Serine/threonine-protein kinase</keyword>
<dbReference type="PROSITE" id="PS00107">
    <property type="entry name" value="PROTEIN_KINASE_ATP"/>
    <property type="match status" value="1"/>
</dbReference>
<dbReference type="GO" id="GO:0005634">
    <property type="term" value="C:nucleus"/>
    <property type="evidence" value="ECO:0007669"/>
    <property type="project" value="TreeGrafter"/>
</dbReference>
<dbReference type="EMBL" id="JABELV010000073">
    <property type="protein sequence ID" value="KAG7532119.1"/>
    <property type="molecule type" value="Genomic_DNA"/>
</dbReference>
<evidence type="ECO:0000313" key="9">
    <source>
        <dbReference type="EMBL" id="KAG7532119.1"/>
    </source>
</evidence>
<keyword evidence="3 6" id="KW-0547">Nucleotide-binding</keyword>
<dbReference type="GO" id="GO:0005524">
    <property type="term" value="F:ATP binding"/>
    <property type="evidence" value="ECO:0007669"/>
    <property type="project" value="UniProtKB-UniRule"/>
</dbReference>
<evidence type="ECO:0000256" key="3">
    <source>
        <dbReference type="ARBA" id="ARBA00022741"/>
    </source>
</evidence>
<dbReference type="PANTHER" id="PTHR45646">
    <property type="entry name" value="SERINE/THREONINE-PROTEIN KINASE DOA-RELATED"/>
    <property type="match status" value="1"/>
</dbReference>
<dbReference type="InterPro" id="IPR011009">
    <property type="entry name" value="Kinase-like_dom_sf"/>
</dbReference>
<proteinExistence type="inferred from homology"/>
<dbReference type="GO" id="GO:0004674">
    <property type="term" value="F:protein serine/threonine kinase activity"/>
    <property type="evidence" value="ECO:0007669"/>
    <property type="project" value="UniProtKB-KW"/>
</dbReference>
<dbReference type="PROSITE" id="PS00108">
    <property type="entry name" value="PROTEIN_KINASE_ST"/>
    <property type="match status" value="1"/>
</dbReference>
<evidence type="ECO:0000313" key="10">
    <source>
        <dbReference type="Proteomes" id="UP000812966"/>
    </source>
</evidence>
<sequence>MLWEQVQACWADIDQGYINKIIDGMPERVKAVCQARAKSFYLAKKMVDQAVTLCGVDDPHLYDDKLSPGRCSLAQGFPFFVDLDDMFSPKTQLDDPIWTDSRVRMSEMDQPVSVARSTSALSTRSTTSDWNFGMTANVQLAPYEEWEFLHLKDVEEWSHLKVVIGQDLRDMRYLVVRKLGAGAYGTVWLACDQKHNRFVAIKILSAKETVKQLQSVATEELALVRRLIRDPGTHLNLPRYFEIFEQADWHTRSPHACFVMEPLSCLQHWISRAKNGLPAHVYKKLARQVLQALQFLHEEWNLIYVDLKPDNVCIRTNHMDAVIRQEMVASPPMVAEMGCDMFGDELILPVGVVPYLSQSLPAWLGEADEVDQDDITAVLIDLGKVRSRDLEHNEKVQTTAYRSPEVILGHPWGSAVDIWAFGCLLYEMATGGALHPNPLDDWGYQLYLYASFAGPNFPLSMKEKSQDWDEYLDDEGKQSMKADLHGSLKVSLVH</sequence>
<dbReference type="Pfam" id="PF00069">
    <property type="entry name" value="Pkinase"/>
    <property type="match status" value="2"/>
</dbReference>
<dbReference type="SUPFAM" id="SSF56112">
    <property type="entry name" value="Protein kinase-like (PK-like)"/>
    <property type="match status" value="1"/>
</dbReference>
<evidence type="ECO:0000256" key="1">
    <source>
        <dbReference type="ARBA" id="ARBA00022527"/>
    </source>
</evidence>
<reference evidence="9" key="1">
    <citation type="submission" date="2020-04" db="EMBL/GenBank/DDBJ databases">
        <title>Analysis of mating type loci in Filobasidium floriforme.</title>
        <authorList>
            <person name="Nowrousian M."/>
        </authorList>
    </citation>
    <scope>NUCLEOTIDE SEQUENCE</scope>
    <source>
        <strain evidence="9">CBS 6242</strain>
    </source>
</reference>
<dbReference type="InterPro" id="IPR017441">
    <property type="entry name" value="Protein_kinase_ATP_BS"/>
</dbReference>
<evidence type="ECO:0000256" key="5">
    <source>
        <dbReference type="ARBA" id="ARBA00022840"/>
    </source>
</evidence>
<dbReference type="InterPro" id="IPR008271">
    <property type="entry name" value="Ser/Thr_kinase_AS"/>
</dbReference>
<feature type="binding site" evidence="6">
    <location>
        <position position="202"/>
    </location>
    <ligand>
        <name>ATP</name>
        <dbReference type="ChEBI" id="CHEBI:30616"/>
    </ligand>
</feature>
<dbReference type="OrthoDB" id="5979581at2759"/>
<keyword evidence="4" id="KW-0418">Kinase</keyword>
<evidence type="ECO:0000259" key="8">
    <source>
        <dbReference type="PROSITE" id="PS50011"/>
    </source>
</evidence>